<feature type="region of interest" description="Disordered" evidence="1">
    <location>
        <begin position="62"/>
        <end position="88"/>
    </location>
</feature>
<protein>
    <recommendedName>
        <fullName evidence="2">FP protein C-terminal domain-containing protein</fullName>
    </recommendedName>
</protein>
<dbReference type="Pfam" id="PF25298">
    <property type="entry name" value="Baculo_FP_2nd"/>
    <property type="match status" value="1"/>
</dbReference>
<dbReference type="InterPro" id="IPR057251">
    <property type="entry name" value="FP_C"/>
</dbReference>
<evidence type="ECO:0000313" key="3">
    <source>
        <dbReference type="EMBL" id="CAL4136059.1"/>
    </source>
</evidence>
<proteinExistence type="predicted"/>
<sequence>MNTTVWDKHIYEYKYPNAAIYEDVTPTRSRIMLELRNKKDNDNNRVYKYVWSKDGKIFIRNEDEAKRTPMPKRSPQRPEDLKKNGWTDQEIENIIIKKEGLISNSQQSAPNQETTN</sequence>
<keyword evidence="4" id="KW-1185">Reference proteome</keyword>
<feature type="compositionally biased region" description="Basic and acidic residues" evidence="1">
    <location>
        <begin position="76"/>
        <end position="85"/>
    </location>
</feature>
<dbReference type="EMBL" id="CAXKWB010029660">
    <property type="protein sequence ID" value="CAL4136059.1"/>
    <property type="molecule type" value="Genomic_DNA"/>
</dbReference>
<name>A0AAV2RPS8_MEGNR</name>
<feature type="domain" description="FP protein C-terminal" evidence="2">
    <location>
        <begin position="37"/>
        <end position="66"/>
    </location>
</feature>
<dbReference type="Proteomes" id="UP001497623">
    <property type="component" value="Unassembled WGS sequence"/>
</dbReference>
<evidence type="ECO:0000256" key="1">
    <source>
        <dbReference type="SAM" id="MobiDB-lite"/>
    </source>
</evidence>
<organism evidence="3 4">
    <name type="scientific">Meganyctiphanes norvegica</name>
    <name type="common">Northern krill</name>
    <name type="synonym">Thysanopoda norvegica</name>
    <dbReference type="NCBI Taxonomy" id="48144"/>
    <lineage>
        <taxon>Eukaryota</taxon>
        <taxon>Metazoa</taxon>
        <taxon>Ecdysozoa</taxon>
        <taxon>Arthropoda</taxon>
        <taxon>Crustacea</taxon>
        <taxon>Multicrustacea</taxon>
        <taxon>Malacostraca</taxon>
        <taxon>Eumalacostraca</taxon>
        <taxon>Eucarida</taxon>
        <taxon>Euphausiacea</taxon>
        <taxon>Euphausiidae</taxon>
        <taxon>Meganyctiphanes</taxon>
    </lineage>
</organism>
<accession>A0AAV2RPS8</accession>
<dbReference type="AlphaFoldDB" id="A0AAV2RPS8"/>
<comment type="caution">
    <text evidence="3">The sequence shown here is derived from an EMBL/GenBank/DDBJ whole genome shotgun (WGS) entry which is preliminary data.</text>
</comment>
<gene>
    <name evidence="3" type="ORF">MNOR_LOCUS27752</name>
</gene>
<evidence type="ECO:0000313" key="4">
    <source>
        <dbReference type="Proteomes" id="UP001497623"/>
    </source>
</evidence>
<reference evidence="3 4" key="1">
    <citation type="submission" date="2024-05" db="EMBL/GenBank/DDBJ databases">
        <authorList>
            <person name="Wallberg A."/>
        </authorList>
    </citation>
    <scope>NUCLEOTIDE SEQUENCE [LARGE SCALE GENOMIC DNA]</scope>
</reference>
<evidence type="ECO:0000259" key="2">
    <source>
        <dbReference type="Pfam" id="PF25298"/>
    </source>
</evidence>